<reference evidence="7 8" key="1">
    <citation type="submission" date="2019-10" db="EMBL/GenBank/DDBJ databases">
        <title>Genome diversity of Sutterella seckii.</title>
        <authorList>
            <person name="Chaplin A.V."/>
            <person name="Sokolova S.R."/>
            <person name="Mosin K.A."/>
            <person name="Ivanova E.L."/>
            <person name="Kochetkova T.O."/>
            <person name="Goltsov A.Y."/>
            <person name="Trofimov D.Y."/>
            <person name="Efimov B.A."/>
        </authorList>
    </citation>
    <scope>NUCLEOTIDE SEQUENCE [LARGE SCALE GENOMIC DNA]</scope>
    <source>
        <strain evidence="7 8">ASD3426</strain>
    </source>
</reference>
<organism evidence="7 8">
    <name type="scientific">Sutterella seckii</name>
    <dbReference type="NCBI Taxonomy" id="1944635"/>
    <lineage>
        <taxon>Bacteria</taxon>
        <taxon>Pseudomonadati</taxon>
        <taxon>Pseudomonadota</taxon>
        <taxon>Betaproteobacteria</taxon>
        <taxon>Burkholderiales</taxon>
        <taxon>Sutterellaceae</taxon>
        <taxon>Sutterella</taxon>
    </lineage>
</organism>
<dbReference type="Gene3D" id="3.50.50.60">
    <property type="entry name" value="FAD/NAD(P)-binding domain"/>
    <property type="match status" value="1"/>
</dbReference>
<dbReference type="RefSeq" id="WP_139689064.1">
    <property type="nucleotide sequence ID" value="NZ_WEHW01000030.1"/>
</dbReference>
<evidence type="ECO:0000256" key="3">
    <source>
        <dbReference type="ARBA" id="ARBA00022827"/>
    </source>
</evidence>
<dbReference type="GO" id="GO:0010181">
    <property type="term" value="F:FMN binding"/>
    <property type="evidence" value="ECO:0007669"/>
    <property type="project" value="InterPro"/>
</dbReference>
<proteinExistence type="inferred from homology"/>
<feature type="signal peptide" evidence="5">
    <location>
        <begin position="1"/>
        <end position="24"/>
    </location>
</feature>
<dbReference type="InterPro" id="IPR007329">
    <property type="entry name" value="FMN-bd"/>
</dbReference>
<comment type="similarity">
    <text evidence="1 5">Belongs to the FAD-dependent oxidoreductase 2 family. FRD/SDH subfamily.</text>
</comment>
<keyword evidence="4 5" id="KW-0560">Oxidoreductase</keyword>
<keyword evidence="3 5" id="KW-0274">FAD</keyword>
<dbReference type="GO" id="GO:0016020">
    <property type="term" value="C:membrane"/>
    <property type="evidence" value="ECO:0007669"/>
    <property type="project" value="InterPro"/>
</dbReference>
<dbReference type="PANTHER" id="PTHR43400:SF7">
    <property type="entry name" value="FAD-DEPENDENT OXIDOREDUCTASE 2 FAD BINDING DOMAIN-CONTAINING PROTEIN"/>
    <property type="match status" value="1"/>
</dbReference>
<dbReference type="PANTHER" id="PTHR43400">
    <property type="entry name" value="FUMARATE REDUCTASE"/>
    <property type="match status" value="1"/>
</dbReference>
<dbReference type="SUPFAM" id="SSF51905">
    <property type="entry name" value="FAD/NAD(P)-binding domain"/>
    <property type="match status" value="1"/>
</dbReference>
<name>A0AAI9SCH4_9BURK</name>
<dbReference type="SUPFAM" id="SSF56425">
    <property type="entry name" value="Succinate dehydrogenase/fumarate reductase flavoprotein, catalytic domain"/>
    <property type="match status" value="1"/>
</dbReference>
<dbReference type="Pfam" id="PF04205">
    <property type="entry name" value="FMN_bind"/>
    <property type="match status" value="1"/>
</dbReference>
<evidence type="ECO:0000256" key="5">
    <source>
        <dbReference type="RuleBase" id="RU366062"/>
    </source>
</evidence>
<protein>
    <recommendedName>
        <fullName evidence="5">Urocanate reductase</fullName>
        <ecNumber evidence="5">1.3.99.33</ecNumber>
    </recommendedName>
</protein>
<feature type="domain" description="FMN-binding" evidence="6">
    <location>
        <begin position="37"/>
        <end position="111"/>
    </location>
</feature>
<dbReference type="Gene3D" id="3.90.1010.20">
    <property type="match status" value="1"/>
</dbReference>
<dbReference type="InterPro" id="IPR036188">
    <property type="entry name" value="FAD/NAD-bd_sf"/>
</dbReference>
<keyword evidence="5" id="KW-0732">Signal</keyword>
<keyword evidence="2 5" id="KW-0285">Flavoprotein</keyword>
<feature type="chain" id="PRO_5042313713" description="Urocanate reductase" evidence="5">
    <location>
        <begin position="25"/>
        <end position="598"/>
    </location>
</feature>
<evidence type="ECO:0000256" key="4">
    <source>
        <dbReference type="ARBA" id="ARBA00023002"/>
    </source>
</evidence>
<evidence type="ECO:0000313" key="7">
    <source>
        <dbReference type="EMBL" id="KAB7650721.1"/>
    </source>
</evidence>
<gene>
    <name evidence="7" type="ORF">GBM96_08040</name>
</gene>
<evidence type="ECO:0000256" key="1">
    <source>
        <dbReference type="ARBA" id="ARBA00008040"/>
    </source>
</evidence>
<dbReference type="InterPro" id="IPR027477">
    <property type="entry name" value="Succ_DH/fumarate_Rdtase_cat_sf"/>
</dbReference>
<comment type="cofactor">
    <cofactor evidence="5">
        <name>FAD</name>
        <dbReference type="ChEBI" id="CHEBI:57692"/>
    </cofactor>
    <text evidence="5">Binds 1 FAD per subunit.</text>
</comment>
<dbReference type="Proteomes" id="UP000469462">
    <property type="component" value="Unassembled WGS sequence"/>
</dbReference>
<comment type="cofactor">
    <cofactor evidence="5">
        <name>FMN</name>
        <dbReference type="ChEBI" id="CHEBI:58210"/>
    </cofactor>
    <text evidence="5">Binds 1 or 2 FMN covalently per subunit.</text>
</comment>
<evidence type="ECO:0000313" key="8">
    <source>
        <dbReference type="Proteomes" id="UP000469462"/>
    </source>
</evidence>
<dbReference type="SMART" id="SM00900">
    <property type="entry name" value="FMN_bind"/>
    <property type="match status" value="1"/>
</dbReference>
<evidence type="ECO:0000256" key="2">
    <source>
        <dbReference type="ARBA" id="ARBA00022630"/>
    </source>
</evidence>
<dbReference type="EC" id="1.3.99.33" evidence="5"/>
<dbReference type="GO" id="GO:0016491">
    <property type="term" value="F:oxidoreductase activity"/>
    <property type="evidence" value="ECO:0007669"/>
    <property type="project" value="UniProtKB-KW"/>
</dbReference>
<dbReference type="AlphaFoldDB" id="A0AAI9SCH4"/>
<dbReference type="InterPro" id="IPR050315">
    <property type="entry name" value="FAD-oxidoreductase_2"/>
</dbReference>
<sequence length="598" mass="62924">MKQHIALSAALAAALAVMSTGASAALKDGTYETQVIGHNAPFTVKVIVKDGKVTTIDSNQNLESNGVGRVALEKLTKKVVDNQSVGVDVVTGATLTSFAFLKGVSDDLAKAGATDEDMAKWKKKVEQHPTTPLTLDSDVVVIGGGGAGLAAALSALESGAKKVVVLEKLGYLGGSTQVSGGAFNAVDDKRQKAQGIVDSKPIFFEATMRGGHFVGNPELVHYLTYNATDAVAWLEKEGVEFRDKIGSATGSLGQRSHYGKKPAGWAYTSVFEKRLADYGDRVEILTDTPAEHLIVKDGRVVGVKAIRYGKQPVTVNAASTVIATGGFGANIPMRQQVNTGVWKEVSLDKRIGTTNINGAAQGKGIELGREAGADIIGLSDIQLHPNGTPGTGLMQDIATSGRNRLFINKNGDRFVSESAARDTLCKAIFAQPGGTYFLLMNKLRYPDETTPDRMGVTMQDMLKLGRVKKAETLDEMAKILNVPAENLKAAVAEYNKAASNKGTADKFGFVATNTDDAPMTEGPWYACPKVPTVHHTMGGIRINVHAQALDKDGNPIKGLYAAGEVTGGIHGANRLGGNAIADVFTFGKVAGESAAKGL</sequence>
<comment type="caution">
    <text evidence="7">The sequence shown here is derived from an EMBL/GenBank/DDBJ whole genome shotgun (WGS) entry which is preliminary data.</text>
</comment>
<dbReference type="EMBL" id="WEHW01000030">
    <property type="protein sequence ID" value="KAB7650721.1"/>
    <property type="molecule type" value="Genomic_DNA"/>
</dbReference>
<dbReference type="InterPro" id="IPR010960">
    <property type="entry name" value="Flavocytochrome_c"/>
</dbReference>
<evidence type="ECO:0000259" key="6">
    <source>
        <dbReference type="SMART" id="SM00900"/>
    </source>
</evidence>
<accession>A0AAI9SCH4</accession>
<keyword evidence="8" id="KW-1185">Reference proteome</keyword>
<dbReference type="InterPro" id="IPR003953">
    <property type="entry name" value="FAD-dep_OxRdtase_2_FAD-bd"/>
</dbReference>
<comment type="catalytic activity">
    <reaction evidence="5">
        <text>dihydrourocanate + A = urocanate + AH2</text>
        <dbReference type="Rhea" id="RHEA:36059"/>
        <dbReference type="ChEBI" id="CHEBI:13193"/>
        <dbReference type="ChEBI" id="CHEBI:17499"/>
        <dbReference type="ChEBI" id="CHEBI:27247"/>
        <dbReference type="ChEBI" id="CHEBI:72991"/>
        <dbReference type="EC" id="1.3.99.33"/>
    </reaction>
</comment>
<dbReference type="NCBIfam" id="TIGR01813">
    <property type="entry name" value="flavo_cyto_c"/>
    <property type="match status" value="1"/>
</dbReference>
<dbReference type="Pfam" id="PF00890">
    <property type="entry name" value="FAD_binding_2"/>
    <property type="match status" value="1"/>
</dbReference>
<dbReference type="Gene3D" id="3.90.700.10">
    <property type="entry name" value="Succinate dehydrogenase/fumarate reductase flavoprotein, catalytic domain"/>
    <property type="match status" value="1"/>
</dbReference>